<feature type="transmembrane region" description="Helical" evidence="9">
    <location>
        <begin position="20"/>
        <end position="40"/>
    </location>
</feature>
<dbReference type="PROSITE" id="PS00216">
    <property type="entry name" value="SUGAR_TRANSPORT_1"/>
    <property type="match status" value="1"/>
</dbReference>
<feature type="transmembrane region" description="Helical" evidence="9">
    <location>
        <begin position="170"/>
        <end position="192"/>
    </location>
</feature>
<evidence type="ECO:0000256" key="8">
    <source>
        <dbReference type="SAM" id="MobiDB-lite"/>
    </source>
</evidence>
<feature type="transmembrane region" description="Helical" evidence="9">
    <location>
        <begin position="108"/>
        <end position="130"/>
    </location>
</feature>
<dbReference type="RefSeq" id="WP_221252071.1">
    <property type="nucleotide sequence ID" value="NZ_AP024355.1"/>
</dbReference>
<evidence type="ECO:0000313" key="12">
    <source>
        <dbReference type="Proteomes" id="UP001319827"/>
    </source>
</evidence>
<sequence>MPGNVNYITRGSREYRRANLALFIAGYVTFSTLYDFQPLLPLLAGEFGISPAMGSLPLSVATFALAWTLPISGTISDALGRRVLMGAAVLLTSLMALCTLGIESVVPLIALRLAQGMVLAGVPAVAMAYLSEEMEPGALGAAMGLYIAGNAMGGMTGRILTAWLADYLPWRGAIGVIGVLSLVLSLVFLALLPPSRNFQRRPFRPGPLTRSLLGLLRHRGLLYLFALAFTCMGGFVTLYNYATFRLLAPPYSLSQSQVALIFISYAFGAFGSSFMGSLVNRFGRDKILLASLGIMNAGLLLTVLPPLAAVIAGIVVFTIGFFGAHSVASAWVGTLAPGARAQASSLYLFFYYLGSSISGTGGGFFWSAWGWSGVAGLILLLTGAATLVAMRLAALHAAPAGPQGAEIPPGSPAASAFPGAAATKNPGTSPILAPGSVTRLGR</sequence>
<dbReference type="PANTHER" id="PTHR43271:SF1">
    <property type="entry name" value="INNER MEMBRANE TRANSPORT PROTEIN YNFM"/>
    <property type="match status" value="1"/>
</dbReference>
<dbReference type="Proteomes" id="UP001319827">
    <property type="component" value="Chromosome"/>
</dbReference>
<reference evidence="11 12" key="2">
    <citation type="journal article" date="2021" name="Int. J. Syst. Evol. Microbiol.">
        <title>Isolation and Polyphasic Characterization of Desulfuromonas versatilis sp. Nov., an Electrogenic Bacteria Capable of Versatile Metabolism Isolated from a Graphene Oxide-Reducing Enrichment Culture.</title>
        <authorList>
            <person name="Xie L."/>
            <person name="Yoshida N."/>
            <person name="Ishii S."/>
            <person name="Meng L."/>
        </authorList>
    </citation>
    <scope>NUCLEOTIDE SEQUENCE [LARGE SCALE GENOMIC DNA]</scope>
    <source>
        <strain evidence="11 12">NIT-T3</strain>
    </source>
</reference>
<keyword evidence="6 9" id="KW-1133">Transmembrane helix</keyword>
<evidence type="ECO:0000256" key="5">
    <source>
        <dbReference type="ARBA" id="ARBA00022692"/>
    </source>
</evidence>
<evidence type="ECO:0000256" key="4">
    <source>
        <dbReference type="ARBA" id="ARBA00022475"/>
    </source>
</evidence>
<dbReference type="InterPro" id="IPR011701">
    <property type="entry name" value="MFS"/>
</dbReference>
<keyword evidence="4" id="KW-1003">Cell membrane</keyword>
<evidence type="ECO:0000256" key="6">
    <source>
        <dbReference type="ARBA" id="ARBA00022989"/>
    </source>
</evidence>
<evidence type="ECO:0000259" key="10">
    <source>
        <dbReference type="PROSITE" id="PS50850"/>
    </source>
</evidence>
<comment type="similarity">
    <text evidence="2">Belongs to the major facilitator superfamily.</text>
</comment>
<feature type="transmembrane region" description="Helical" evidence="9">
    <location>
        <begin position="142"/>
        <end position="164"/>
    </location>
</feature>
<feature type="domain" description="Major facilitator superfamily (MFS) profile" evidence="10">
    <location>
        <begin position="14"/>
        <end position="401"/>
    </location>
</feature>
<dbReference type="PANTHER" id="PTHR43271">
    <property type="entry name" value="BLL2771 PROTEIN"/>
    <property type="match status" value="1"/>
</dbReference>
<protein>
    <submittedName>
        <fullName evidence="11">MFS transporter</fullName>
    </submittedName>
</protein>
<feature type="transmembrane region" description="Helical" evidence="9">
    <location>
        <begin position="287"/>
        <end position="304"/>
    </location>
</feature>
<evidence type="ECO:0000256" key="1">
    <source>
        <dbReference type="ARBA" id="ARBA00004651"/>
    </source>
</evidence>
<evidence type="ECO:0000256" key="9">
    <source>
        <dbReference type="SAM" id="Phobius"/>
    </source>
</evidence>
<accession>A0ABM8HVA2</accession>
<dbReference type="Gene3D" id="1.20.1250.20">
    <property type="entry name" value="MFS general substrate transporter like domains"/>
    <property type="match status" value="1"/>
</dbReference>
<feature type="transmembrane region" description="Helical" evidence="9">
    <location>
        <begin position="259"/>
        <end position="280"/>
    </location>
</feature>
<dbReference type="Pfam" id="PF07690">
    <property type="entry name" value="MFS_1"/>
    <property type="match status" value="2"/>
</dbReference>
<evidence type="ECO:0000256" key="7">
    <source>
        <dbReference type="ARBA" id="ARBA00023136"/>
    </source>
</evidence>
<dbReference type="EMBL" id="AP024355">
    <property type="protein sequence ID" value="BCR04614.1"/>
    <property type="molecule type" value="Genomic_DNA"/>
</dbReference>
<feature type="transmembrane region" description="Helical" evidence="9">
    <location>
        <begin position="374"/>
        <end position="394"/>
    </location>
</feature>
<keyword evidence="7 9" id="KW-0472">Membrane</keyword>
<reference evidence="11 12" key="1">
    <citation type="journal article" date="2016" name="C (Basel)">
        <title>Selective Growth of and Electricity Production by Marine Exoelectrogenic Bacteria in Self-Aggregated Hydrogel of Microbially Reduced Graphene Oxide.</title>
        <authorList>
            <person name="Yoshida N."/>
            <person name="Goto Y."/>
            <person name="Miyata Y."/>
        </authorList>
    </citation>
    <scope>NUCLEOTIDE SEQUENCE [LARGE SCALE GENOMIC DNA]</scope>
    <source>
        <strain evidence="11 12">NIT-T3</strain>
    </source>
</reference>
<feature type="transmembrane region" description="Helical" evidence="9">
    <location>
        <begin position="83"/>
        <end position="102"/>
    </location>
</feature>
<gene>
    <name evidence="11" type="ORF">DESUT3_16830</name>
</gene>
<dbReference type="InterPro" id="IPR020846">
    <property type="entry name" value="MFS_dom"/>
</dbReference>
<name>A0ABM8HVA2_9BACT</name>
<keyword evidence="5 9" id="KW-0812">Transmembrane</keyword>
<feature type="compositionally biased region" description="Low complexity" evidence="8">
    <location>
        <begin position="412"/>
        <end position="422"/>
    </location>
</feature>
<proteinExistence type="inferred from homology"/>
<keyword evidence="3" id="KW-0813">Transport</keyword>
<feature type="transmembrane region" description="Helical" evidence="9">
    <location>
        <begin position="220"/>
        <end position="239"/>
    </location>
</feature>
<dbReference type="SUPFAM" id="SSF103473">
    <property type="entry name" value="MFS general substrate transporter"/>
    <property type="match status" value="1"/>
</dbReference>
<feature type="transmembrane region" description="Helical" evidence="9">
    <location>
        <begin position="310"/>
        <end position="334"/>
    </location>
</feature>
<feature type="transmembrane region" description="Helical" evidence="9">
    <location>
        <begin position="52"/>
        <end position="71"/>
    </location>
</feature>
<dbReference type="PROSITE" id="PS50850">
    <property type="entry name" value="MFS"/>
    <property type="match status" value="1"/>
</dbReference>
<dbReference type="InterPro" id="IPR005829">
    <property type="entry name" value="Sugar_transporter_CS"/>
</dbReference>
<evidence type="ECO:0000256" key="3">
    <source>
        <dbReference type="ARBA" id="ARBA00022448"/>
    </source>
</evidence>
<dbReference type="InterPro" id="IPR036259">
    <property type="entry name" value="MFS_trans_sf"/>
</dbReference>
<dbReference type="CDD" id="cd17324">
    <property type="entry name" value="MFS_NepI_like"/>
    <property type="match status" value="1"/>
</dbReference>
<evidence type="ECO:0000313" key="11">
    <source>
        <dbReference type="EMBL" id="BCR04614.1"/>
    </source>
</evidence>
<feature type="transmembrane region" description="Helical" evidence="9">
    <location>
        <begin position="346"/>
        <end position="368"/>
    </location>
</feature>
<comment type="subcellular location">
    <subcellularLocation>
        <location evidence="1">Cell membrane</location>
        <topology evidence="1">Multi-pass membrane protein</topology>
    </subcellularLocation>
</comment>
<organism evidence="11 12">
    <name type="scientific">Desulfuromonas versatilis</name>
    <dbReference type="NCBI Taxonomy" id="2802975"/>
    <lineage>
        <taxon>Bacteria</taxon>
        <taxon>Pseudomonadati</taxon>
        <taxon>Thermodesulfobacteriota</taxon>
        <taxon>Desulfuromonadia</taxon>
        <taxon>Desulfuromonadales</taxon>
        <taxon>Desulfuromonadaceae</taxon>
        <taxon>Desulfuromonas</taxon>
    </lineage>
</organism>
<evidence type="ECO:0000256" key="2">
    <source>
        <dbReference type="ARBA" id="ARBA00008335"/>
    </source>
</evidence>
<feature type="region of interest" description="Disordered" evidence="8">
    <location>
        <begin position="405"/>
        <end position="442"/>
    </location>
</feature>
<keyword evidence="12" id="KW-1185">Reference proteome</keyword>